<feature type="repeat" description="TPR" evidence="3">
    <location>
        <begin position="386"/>
        <end position="419"/>
    </location>
</feature>
<feature type="repeat" description="TPR" evidence="3">
    <location>
        <begin position="99"/>
        <end position="132"/>
    </location>
</feature>
<dbReference type="PANTHER" id="PTHR44858:SF1">
    <property type="entry name" value="UDP-N-ACETYLGLUCOSAMINE--PEPTIDE N-ACETYLGLUCOSAMINYLTRANSFERASE SPINDLY-RELATED"/>
    <property type="match status" value="1"/>
</dbReference>
<accession>A0A5K7ZID2</accession>
<evidence type="ECO:0000313" key="6">
    <source>
        <dbReference type="Proteomes" id="UP000425960"/>
    </source>
</evidence>
<keyword evidence="4" id="KW-0472">Membrane</keyword>
<name>A0A5K7ZID2_9BACT</name>
<feature type="transmembrane region" description="Helical" evidence="4">
    <location>
        <begin position="7"/>
        <end position="26"/>
    </location>
</feature>
<dbReference type="EMBL" id="AP021876">
    <property type="protein sequence ID" value="BBO81968.1"/>
    <property type="molecule type" value="Genomic_DNA"/>
</dbReference>
<feature type="repeat" description="TPR" evidence="3">
    <location>
        <begin position="429"/>
        <end position="462"/>
    </location>
</feature>
<dbReference type="InterPro" id="IPR011990">
    <property type="entry name" value="TPR-like_helical_dom_sf"/>
</dbReference>
<dbReference type="SUPFAM" id="SSF48452">
    <property type="entry name" value="TPR-like"/>
    <property type="match status" value="3"/>
</dbReference>
<dbReference type="Proteomes" id="UP000425960">
    <property type="component" value="Chromosome"/>
</dbReference>
<dbReference type="InterPro" id="IPR050498">
    <property type="entry name" value="Ycf3"/>
</dbReference>
<dbReference type="RefSeq" id="WP_173179365.1">
    <property type="nucleotide sequence ID" value="NZ_AP021876.1"/>
</dbReference>
<feature type="repeat" description="TPR" evidence="3">
    <location>
        <begin position="65"/>
        <end position="98"/>
    </location>
</feature>
<dbReference type="InterPro" id="IPR019734">
    <property type="entry name" value="TPR_rpt"/>
</dbReference>
<keyword evidence="1" id="KW-0677">Repeat</keyword>
<dbReference type="Pfam" id="PF00515">
    <property type="entry name" value="TPR_1"/>
    <property type="match status" value="1"/>
</dbReference>
<gene>
    <name evidence="5" type="ORF">DSCO28_25340</name>
</gene>
<organism evidence="5 6">
    <name type="scientific">Desulfosarcina ovata subsp. sediminis</name>
    <dbReference type="NCBI Taxonomy" id="885957"/>
    <lineage>
        <taxon>Bacteria</taxon>
        <taxon>Pseudomonadati</taxon>
        <taxon>Thermodesulfobacteriota</taxon>
        <taxon>Desulfobacteria</taxon>
        <taxon>Desulfobacterales</taxon>
        <taxon>Desulfosarcinaceae</taxon>
        <taxon>Desulfosarcina</taxon>
    </lineage>
</organism>
<feature type="repeat" description="TPR" evidence="3">
    <location>
        <begin position="343"/>
        <end position="376"/>
    </location>
</feature>
<dbReference type="PANTHER" id="PTHR44858">
    <property type="entry name" value="TETRATRICOPEPTIDE REPEAT PROTEIN 6"/>
    <property type="match status" value="1"/>
</dbReference>
<evidence type="ECO:0000313" key="5">
    <source>
        <dbReference type="EMBL" id="BBO81968.1"/>
    </source>
</evidence>
<dbReference type="Pfam" id="PF13414">
    <property type="entry name" value="TPR_11"/>
    <property type="match status" value="1"/>
</dbReference>
<dbReference type="SMART" id="SM00028">
    <property type="entry name" value="TPR"/>
    <property type="match status" value="9"/>
</dbReference>
<evidence type="ECO:0000256" key="1">
    <source>
        <dbReference type="ARBA" id="ARBA00022737"/>
    </source>
</evidence>
<sequence>MNIKIKRYIFSSVILILIGIVLWSIVVDRLNLMAEKKGILQYEKGNYKSAIKYFENGLRKNNSNEYLYNNLGLCYYNLNNYDKAIFQFNNAIKLNDKFGLSYFNRGLSNFKLGNNEQAISDFRETIKLNPESIDAYYNLGLCYSQGFMGIFYDANKKFSNKEILFYKNAMECFDKVLKIDPRYALAYVGKGTAFYRFGGNHEKAKLEYHKAIDLKDEITKRWGTYVLSTIYNLTARNYIGLEDPTYLKEAAMYYEESMKLQKIGYGEWAYMLLKQYNAALAYQNKKINLIKTDEKYKEYQYIGSNYFIRGKILFLLGRYEEAKEDLNFSLSTRSPEGHGYSLAKVHRYLGKIYSKANEKETAGIEFEKAISLYTKMCESRIDDISSEGFNGRGKCYYNLGLYEKAKSDFMKVIAINEHIYPDACSRTYSLAIKNIGLTLWKKGDKENAINYLRKAIKLFYERKESYYAREIENAITNENPEDVLVLFVS</sequence>
<dbReference type="AlphaFoldDB" id="A0A5K7ZID2"/>
<keyword evidence="4" id="KW-0812">Transmembrane</keyword>
<dbReference type="KEGG" id="dov:DSCO28_25340"/>
<reference evidence="5 6" key="1">
    <citation type="submission" date="2019-11" db="EMBL/GenBank/DDBJ databases">
        <title>Comparative genomics of hydrocarbon-degrading Desulfosarcina strains.</title>
        <authorList>
            <person name="Watanabe M."/>
            <person name="Kojima H."/>
            <person name="Fukui M."/>
        </authorList>
    </citation>
    <scope>NUCLEOTIDE SEQUENCE [LARGE SCALE GENOMIC DNA]</scope>
    <source>
        <strain evidence="5 6">28bB2T</strain>
    </source>
</reference>
<keyword evidence="2 3" id="KW-0802">TPR repeat</keyword>
<evidence type="ECO:0000256" key="3">
    <source>
        <dbReference type="PROSITE-ProRule" id="PRU00339"/>
    </source>
</evidence>
<dbReference type="Gene3D" id="1.25.40.10">
    <property type="entry name" value="Tetratricopeptide repeat domain"/>
    <property type="match status" value="5"/>
</dbReference>
<protein>
    <submittedName>
        <fullName evidence="5">Uncharacterized protein</fullName>
    </submittedName>
</protein>
<dbReference type="PROSITE" id="PS50293">
    <property type="entry name" value="TPR_REGION"/>
    <property type="match status" value="1"/>
</dbReference>
<keyword evidence="4" id="KW-1133">Transmembrane helix</keyword>
<evidence type="ECO:0000256" key="4">
    <source>
        <dbReference type="SAM" id="Phobius"/>
    </source>
</evidence>
<dbReference type="Pfam" id="PF13181">
    <property type="entry name" value="TPR_8"/>
    <property type="match status" value="3"/>
</dbReference>
<proteinExistence type="predicted"/>
<evidence type="ECO:0000256" key="2">
    <source>
        <dbReference type="ARBA" id="ARBA00022803"/>
    </source>
</evidence>
<dbReference type="PROSITE" id="PS50005">
    <property type="entry name" value="TPR"/>
    <property type="match status" value="5"/>
</dbReference>